<feature type="region of interest" description="Disordered" evidence="1">
    <location>
        <begin position="170"/>
        <end position="196"/>
    </location>
</feature>
<feature type="compositionally biased region" description="Low complexity" evidence="1">
    <location>
        <begin position="531"/>
        <end position="547"/>
    </location>
</feature>
<dbReference type="GeneID" id="18238508"/>
<feature type="region of interest" description="Disordered" evidence="1">
    <location>
        <begin position="393"/>
        <end position="428"/>
    </location>
</feature>
<dbReference type="HOGENOM" id="CLU_484816_0_0_1"/>
<accession>F4P1N9</accession>
<evidence type="ECO:0000313" key="3">
    <source>
        <dbReference type="Proteomes" id="UP000007241"/>
    </source>
</evidence>
<sequence>MTEISSGMTIPKHTTPSIVEPEHSQIPIPEPCCQERSSWKQYRKPSLPMSDTTDVMDAMHSQAVCSPFQDLCMSDTSTEATSPQSATTLQEVGLRFLQAKGPECYSNTTSPMSALHSITHASTVSAVLFGHPESMVTTNAVSSIDHLVYRSDSSSVHSIETPLQINFHQEQNPDDVGLSPDCHHGTDDSLSISDSNNSTGSSCDPCFEHSCNGMDQGDTTQEMSKRLQSIGFSHDKAAAIQEMLGSKTAASTPNLCLSSPWQSQLKRRVPVGMLASELPISHSRPSQRYSVDTVNTRLHTNRKRFANQCVSDTSIRRSTGDLNLGVNSSNTGSHYTTSCKSGQMCYREMDEFVEWCEEMTGNMFNHYPTRREISMPSYSSILQLAAIEESSESLSRSESLTRGSISTQNTSSISSESGTSDEKKDSRYSTAYDTYRASSDKHLSSSTSSFEYPSAKSCMYVQHQCSTPPPSAEDSACADLVLEDPLFSLTSLPNGTRNTWPTSSKNKPKMSTSTVVKRLFSFGSYKSEQRSVSQPGSSLSSISRSVSATAATYVKTFSAAEE</sequence>
<dbReference type="EMBL" id="GL882883">
    <property type="protein sequence ID" value="EGF80938.1"/>
    <property type="molecule type" value="Genomic_DNA"/>
</dbReference>
<name>F4P1N9_BATDJ</name>
<feature type="compositionally biased region" description="Polar residues" evidence="1">
    <location>
        <begin position="1"/>
        <end position="17"/>
    </location>
</feature>
<dbReference type="AlphaFoldDB" id="F4P1N9"/>
<protein>
    <submittedName>
        <fullName evidence="2">Uncharacterized protein</fullName>
    </submittedName>
</protein>
<keyword evidence="3" id="KW-1185">Reference proteome</keyword>
<organism evidence="2 3">
    <name type="scientific">Batrachochytrium dendrobatidis (strain JAM81 / FGSC 10211)</name>
    <name type="common">Frog chytrid fungus</name>
    <dbReference type="NCBI Taxonomy" id="684364"/>
    <lineage>
        <taxon>Eukaryota</taxon>
        <taxon>Fungi</taxon>
        <taxon>Fungi incertae sedis</taxon>
        <taxon>Chytridiomycota</taxon>
        <taxon>Chytridiomycota incertae sedis</taxon>
        <taxon>Chytridiomycetes</taxon>
        <taxon>Rhizophydiales</taxon>
        <taxon>Rhizophydiales incertae sedis</taxon>
        <taxon>Batrachochytrium</taxon>
    </lineage>
</organism>
<dbReference type="OrthoDB" id="2185701at2759"/>
<evidence type="ECO:0000313" key="2">
    <source>
        <dbReference type="EMBL" id="EGF80938.1"/>
    </source>
</evidence>
<dbReference type="Proteomes" id="UP000007241">
    <property type="component" value="Unassembled WGS sequence"/>
</dbReference>
<evidence type="ECO:0000256" key="1">
    <source>
        <dbReference type="SAM" id="MobiDB-lite"/>
    </source>
</evidence>
<proteinExistence type="predicted"/>
<reference evidence="2 3" key="1">
    <citation type="submission" date="2009-12" db="EMBL/GenBank/DDBJ databases">
        <title>The draft genome of Batrachochytrium dendrobatidis.</title>
        <authorList>
            <consortium name="US DOE Joint Genome Institute (JGI-PGF)"/>
            <person name="Kuo A."/>
            <person name="Salamov A."/>
            <person name="Schmutz J."/>
            <person name="Lucas S."/>
            <person name="Pitluck S."/>
            <person name="Rosenblum E."/>
            <person name="Stajich J."/>
            <person name="Eisen M."/>
            <person name="Grigoriev I.V."/>
        </authorList>
    </citation>
    <scope>NUCLEOTIDE SEQUENCE [LARGE SCALE GENOMIC DNA]</scope>
    <source>
        <strain evidence="3">JAM81 / FGSC 10211</strain>
    </source>
</reference>
<gene>
    <name evidence="2" type="ORF">BATDEDRAFT_24478</name>
</gene>
<dbReference type="InParanoid" id="F4P1N9"/>
<feature type="region of interest" description="Disordered" evidence="1">
    <location>
        <begin position="1"/>
        <end position="26"/>
    </location>
</feature>
<feature type="region of interest" description="Disordered" evidence="1">
    <location>
        <begin position="526"/>
        <end position="547"/>
    </location>
</feature>
<feature type="compositionally biased region" description="Low complexity" evidence="1">
    <location>
        <begin position="393"/>
        <end position="418"/>
    </location>
</feature>
<dbReference type="RefSeq" id="XP_006678463.1">
    <property type="nucleotide sequence ID" value="XM_006678400.1"/>
</dbReference>